<sequence length="824" mass="92679">MKRFFLILIVLCFVACEQEQSTVTSPLTKYIPRKASIVVKTKNIKGLQSAIKNNDLIQAFTKTRYQDFLTSTTPLLKDLKSKNETLICYTQIGNNTYDVSILTKATPEVFTLDSTKTTQTKLGNASPSIIKITSQEATFYTLELDGVFMASTSELLLENTLRERKDNGITNDTDFITAYNATSNATASILVKGSEMDDVWTTLYPNAKDHPLQRAFSWSLGDVDMSQNDIKISGVTLVKDSTEQRLLLFKDTKPVNNTIDQITPITAQSMTAISYDNWSTYKNNLAELHKIDPSKFIIKGEDIVRSFDEVGTIQLDGGTVIVGHTTDAMVTEEALASYKEEETSYRQIPVYRFKDQTVFTKTYELILDAPSVQLYCALDNFYVFADTQEHLETIIANYQNNATLTASTVYKNTKSQLSDASSLLRITNTEKIKYQELVSEKEAAAFKKINVTDYPFAALQLIQDSNFMHLTIVINKNENIQKDGAITQIASTKLETSISRAPQLVKNHRTKGSDILLQDEGNILHLISNSGKLLWQKELDGPILGKVQQVDLYRNGRLQLAFVTPKTWYILDRNGNEVAPFSVSFKENITQPLAVFDYENNRKYRFIITQGKQVQMFDKDAKIVNGFGFSKTENDIIYPPKHLQINNKDYIIIAENSGKLHILSRTGKSRVDVKERIDFGDTPIFKEKNTFTTYDINGGKINITTGGTLTRTQSDIVTNTIVHTNGNTTASLLENKLIINNKEIALDYGAYTTPEIFKVGKKVLITLTNTETSQVLCFNEKGEPIDNFPVYGIGPAYFDYLERNKNLGFVTQGDANSILIYQIN</sequence>
<evidence type="ECO:0000313" key="2">
    <source>
        <dbReference type="Proteomes" id="UP001596043"/>
    </source>
</evidence>
<accession>A0ABV9HV51</accession>
<protein>
    <submittedName>
        <fullName evidence="1">Uncharacterized protein</fullName>
    </submittedName>
</protein>
<evidence type="ECO:0000313" key="1">
    <source>
        <dbReference type="EMBL" id="MFC4633864.1"/>
    </source>
</evidence>
<dbReference type="EMBL" id="JBHSFV010000004">
    <property type="protein sequence ID" value="MFC4633864.1"/>
    <property type="molecule type" value="Genomic_DNA"/>
</dbReference>
<dbReference type="RefSeq" id="WP_379978094.1">
    <property type="nucleotide sequence ID" value="NZ_JBHSFV010000004.1"/>
</dbReference>
<dbReference type="Proteomes" id="UP001596043">
    <property type="component" value="Unassembled WGS sequence"/>
</dbReference>
<proteinExistence type="predicted"/>
<organism evidence="1 2">
    <name type="scientific">Dokdonia ponticola</name>
    <dbReference type="NCBI Taxonomy" id="2041041"/>
    <lineage>
        <taxon>Bacteria</taxon>
        <taxon>Pseudomonadati</taxon>
        <taxon>Bacteroidota</taxon>
        <taxon>Flavobacteriia</taxon>
        <taxon>Flavobacteriales</taxon>
        <taxon>Flavobacteriaceae</taxon>
        <taxon>Dokdonia</taxon>
    </lineage>
</organism>
<gene>
    <name evidence="1" type="ORF">ACFO3O_08095</name>
</gene>
<reference evidence="2" key="1">
    <citation type="journal article" date="2019" name="Int. J. Syst. Evol. Microbiol.">
        <title>The Global Catalogue of Microorganisms (GCM) 10K type strain sequencing project: providing services to taxonomists for standard genome sequencing and annotation.</title>
        <authorList>
            <consortium name="The Broad Institute Genomics Platform"/>
            <consortium name="The Broad Institute Genome Sequencing Center for Infectious Disease"/>
            <person name="Wu L."/>
            <person name="Ma J."/>
        </authorList>
    </citation>
    <scope>NUCLEOTIDE SEQUENCE [LARGE SCALE GENOMIC DNA]</scope>
    <source>
        <strain evidence="2">YJ-61-S</strain>
    </source>
</reference>
<dbReference type="Gene3D" id="2.120.10.30">
    <property type="entry name" value="TolB, C-terminal domain"/>
    <property type="match status" value="1"/>
</dbReference>
<comment type="caution">
    <text evidence="1">The sequence shown here is derived from an EMBL/GenBank/DDBJ whole genome shotgun (WGS) entry which is preliminary data.</text>
</comment>
<dbReference type="InterPro" id="IPR011042">
    <property type="entry name" value="6-blade_b-propeller_TolB-like"/>
</dbReference>
<keyword evidence="2" id="KW-1185">Reference proteome</keyword>
<name>A0ABV9HV51_9FLAO</name>